<organism evidence="1 2">
    <name type="scientific">Drouetiella hepatica Uher 2000/2452</name>
    <dbReference type="NCBI Taxonomy" id="904376"/>
    <lineage>
        <taxon>Bacteria</taxon>
        <taxon>Bacillati</taxon>
        <taxon>Cyanobacteriota</taxon>
        <taxon>Cyanophyceae</taxon>
        <taxon>Oculatellales</taxon>
        <taxon>Oculatellaceae</taxon>
        <taxon>Drouetiella</taxon>
    </lineage>
</organism>
<proteinExistence type="predicted"/>
<dbReference type="EMBL" id="JAHHHD010000056">
    <property type="protein sequence ID" value="MBW4662078.1"/>
    <property type="molecule type" value="Genomic_DNA"/>
</dbReference>
<evidence type="ECO:0000313" key="1">
    <source>
        <dbReference type="EMBL" id="MBW4662078.1"/>
    </source>
</evidence>
<comment type="caution">
    <text evidence="1">The sequence shown here is derived from an EMBL/GenBank/DDBJ whole genome shotgun (WGS) entry which is preliminary data.</text>
</comment>
<reference evidence="1" key="2">
    <citation type="journal article" date="2022" name="Microbiol. Resour. Announc.">
        <title>Metagenome Sequencing to Explore Phylogenomics of Terrestrial Cyanobacteria.</title>
        <authorList>
            <person name="Ward R.D."/>
            <person name="Stajich J.E."/>
            <person name="Johansen J.R."/>
            <person name="Huntemann M."/>
            <person name="Clum A."/>
            <person name="Foster B."/>
            <person name="Foster B."/>
            <person name="Roux S."/>
            <person name="Palaniappan K."/>
            <person name="Varghese N."/>
            <person name="Mukherjee S."/>
            <person name="Reddy T.B.K."/>
            <person name="Daum C."/>
            <person name="Copeland A."/>
            <person name="Chen I.A."/>
            <person name="Ivanova N.N."/>
            <person name="Kyrpides N.C."/>
            <person name="Shapiro N."/>
            <person name="Eloe-Fadrosh E.A."/>
            <person name="Pietrasiak N."/>
        </authorList>
    </citation>
    <scope>NUCLEOTIDE SEQUENCE</scope>
    <source>
        <strain evidence="1">UHER 2000/2452</strain>
    </source>
</reference>
<sequence>MNPFFTNVSSFELLVKPIITSPSAPNRTIIQGYFLTISNASLFDVKLTLGFSATDPGLLSSPVVAFWDVNGTNQEIIQVPFRSSFDIELPASDTGLFLLQPDVRNPDVVKARNTEIRGRVVASIRSVTPPSIFPNPPETLELLFSPTQRGTFFPQGSNTPPTFGDYDQLAYSLPTNFEVTFNTKNLRIVPPITSPVEPRFIEAIRTNPSLLATISNDPLAQQLANMVDVEEQRRMVDIFLERFERPALQEKLAVNGDSKIVHDQPVVNA</sequence>
<reference evidence="1" key="1">
    <citation type="submission" date="2021-05" db="EMBL/GenBank/DDBJ databases">
        <authorList>
            <person name="Pietrasiak N."/>
            <person name="Ward R."/>
            <person name="Stajich J.E."/>
            <person name="Kurbessoian T."/>
        </authorList>
    </citation>
    <scope>NUCLEOTIDE SEQUENCE</scope>
    <source>
        <strain evidence="1">UHER 2000/2452</strain>
    </source>
</reference>
<name>A0A951US20_9CYAN</name>
<protein>
    <submittedName>
        <fullName evidence="1">Uncharacterized protein</fullName>
    </submittedName>
</protein>
<accession>A0A951US20</accession>
<dbReference type="AlphaFoldDB" id="A0A951US20"/>
<gene>
    <name evidence="1" type="ORF">KME15_25760</name>
</gene>
<evidence type="ECO:0000313" key="2">
    <source>
        <dbReference type="Proteomes" id="UP000757435"/>
    </source>
</evidence>
<dbReference type="Proteomes" id="UP000757435">
    <property type="component" value="Unassembled WGS sequence"/>
</dbReference>